<evidence type="ECO:0000313" key="2">
    <source>
        <dbReference type="EMBL" id="ARZ66576.1"/>
    </source>
</evidence>
<accession>A0A1Z2KX24</accession>
<reference evidence="2 3" key="1">
    <citation type="submission" date="2017-06" db="EMBL/GenBank/DDBJ databases">
        <title>Streptomyces albireticuli Genome sequencing and assembly.</title>
        <authorList>
            <person name="Wang Y."/>
            <person name="Du B."/>
            <person name="Ding Y."/>
            <person name="Liu H."/>
            <person name="Hou Q."/>
            <person name="Liu K."/>
            <person name="Yao L."/>
            <person name="Wang C."/>
        </authorList>
    </citation>
    <scope>NUCLEOTIDE SEQUENCE [LARGE SCALE GENOMIC DNA]</scope>
    <source>
        <strain evidence="2 3">MDJK11</strain>
    </source>
</reference>
<dbReference type="Proteomes" id="UP000195755">
    <property type="component" value="Chromosome"/>
</dbReference>
<organism evidence="2 3">
    <name type="scientific">Streptomyces albireticuli</name>
    <dbReference type="NCBI Taxonomy" id="1940"/>
    <lineage>
        <taxon>Bacteria</taxon>
        <taxon>Bacillati</taxon>
        <taxon>Actinomycetota</taxon>
        <taxon>Actinomycetes</taxon>
        <taxon>Kitasatosporales</taxon>
        <taxon>Streptomycetaceae</taxon>
        <taxon>Streptomyces</taxon>
    </lineage>
</organism>
<gene>
    <name evidence="2" type="ORF">SMD11_0910</name>
</gene>
<dbReference type="KEGG" id="salj:SMD11_0910"/>
<evidence type="ECO:0000313" key="3">
    <source>
        <dbReference type="Proteomes" id="UP000195755"/>
    </source>
</evidence>
<protein>
    <submittedName>
        <fullName evidence="2">Uncharacterized protein</fullName>
    </submittedName>
</protein>
<evidence type="ECO:0000256" key="1">
    <source>
        <dbReference type="SAM" id="Phobius"/>
    </source>
</evidence>
<proteinExistence type="predicted"/>
<dbReference type="EMBL" id="CP021744">
    <property type="protein sequence ID" value="ARZ66576.1"/>
    <property type="molecule type" value="Genomic_DNA"/>
</dbReference>
<sequence>MGPLASTLRDVFGCVGVIMAAVLISMLCVHLSHAFPELSAK</sequence>
<keyword evidence="1" id="KW-0812">Transmembrane</keyword>
<keyword evidence="1" id="KW-0472">Membrane</keyword>
<keyword evidence="1" id="KW-1133">Transmembrane helix</keyword>
<feature type="transmembrane region" description="Helical" evidence="1">
    <location>
        <begin position="12"/>
        <end position="35"/>
    </location>
</feature>
<name>A0A1Z2KX24_9ACTN</name>
<dbReference type="AlphaFoldDB" id="A0A1Z2KX24"/>